<evidence type="ECO:0000313" key="1">
    <source>
        <dbReference type="EMBL" id="MFD2110739.1"/>
    </source>
</evidence>
<dbReference type="Proteomes" id="UP001597337">
    <property type="component" value="Unassembled WGS sequence"/>
</dbReference>
<organism evidence="1 2">
    <name type="scientific">Thiorhodococcus fuscus</name>
    <dbReference type="NCBI Taxonomy" id="527200"/>
    <lineage>
        <taxon>Bacteria</taxon>
        <taxon>Pseudomonadati</taxon>
        <taxon>Pseudomonadota</taxon>
        <taxon>Gammaproteobacteria</taxon>
        <taxon>Chromatiales</taxon>
        <taxon>Chromatiaceae</taxon>
        <taxon>Thiorhodococcus</taxon>
    </lineage>
</organism>
<keyword evidence="2" id="KW-1185">Reference proteome</keyword>
<dbReference type="Pfam" id="PF05472">
    <property type="entry name" value="Ter"/>
    <property type="match status" value="1"/>
</dbReference>
<reference evidence="2" key="1">
    <citation type="journal article" date="2019" name="Int. J. Syst. Evol. Microbiol.">
        <title>The Global Catalogue of Microorganisms (GCM) 10K type strain sequencing project: providing services to taxonomists for standard genome sequencing and annotation.</title>
        <authorList>
            <consortium name="The Broad Institute Genomics Platform"/>
            <consortium name="The Broad Institute Genome Sequencing Center for Infectious Disease"/>
            <person name="Wu L."/>
            <person name="Ma J."/>
        </authorList>
    </citation>
    <scope>NUCLEOTIDE SEQUENCE [LARGE SCALE GENOMIC DNA]</scope>
    <source>
        <strain evidence="2">KACC 12597</strain>
    </source>
</reference>
<sequence>MTKSPPADDTKRHIEYRLDLIAGISRLREAQEDFATLMDDDAQIYAEWWWRPPAWQDDADPRELRQRAIANATRLTLEDDEVPRQRDPSEALSAQLRNQYLRYDLAPGLISASPRLIEAALAVNAAKAAVTQVVEEINAKKLLVGPEDDRSGIQVGKPLLPYLLHSLGLVRAHLHRIKRQLQVLEEAPESVGFTWASPRRLKSISIEDLRTRLERLRGAIENDSRLQADWRIFLDLQRRHDLDEPIRLAWINAAHTHPKANLTWMDGRRSIHQAVLPLLYPGEPGRPLVRSGKLGHWPHDAAAASFLSARRRQRSDVVFDCDAPLLQTLPIYAPAAVRARYYRDAESEDAVSAAIQEGGETESPPF</sequence>
<accession>A0ABW4Y455</accession>
<dbReference type="InterPro" id="IPR008865">
    <property type="entry name" value="DNA_replication_term_site-bd"/>
</dbReference>
<evidence type="ECO:0000313" key="2">
    <source>
        <dbReference type="Proteomes" id="UP001597337"/>
    </source>
</evidence>
<protein>
    <submittedName>
        <fullName evidence="1">DNA replication terminus site-binding protein</fullName>
    </submittedName>
</protein>
<dbReference type="EMBL" id="JBHUHX010000004">
    <property type="protein sequence ID" value="MFD2110739.1"/>
    <property type="molecule type" value="Genomic_DNA"/>
</dbReference>
<name>A0ABW4Y455_9GAMM</name>
<comment type="caution">
    <text evidence="1">The sequence shown here is derived from an EMBL/GenBank/DDBJ whole genome shotgun (WGS) entry which is preliminary data.</text>
</comment>
<proteinExistence type="predicted"/>
<dbReference type="RefSeq" id="WP_386022804.1">
    <property type="nucleotide sequence ID" value="NZ_JBHUHX010000004.1"/>
</dbReference>
<dbReference type="InterPro" id="IPR036384">
    <property type="entry name" value="Tus_sf"/>
</dbReference>
<gene>
    <name evidence="1" type="ORF">ACFSJC_02650</name>
</gene>
<dbReference type="SUPFAM" id="SSF56596">
    <property type="entry name" value="Replication terminator protein (Tus)"/>
    <property type="match status" value="1"/>
</dbReference>